<name>A0ACB7IG95_MANES</name>
<dbReference type="Proteomes" id="UP000091857">
    <property type="component" value="Chromosome 1"/>
</dbReference>
<dbReference type="EMBL" id="CM004387">
    <property type="protein sequence ID" value="KAG8663775.1"/>
    <property type="molecule type" value="Genomic_DNA"/>
</dbReference>
<evidence type="ECO:0000313" key="2">
    <source>
        <dbReference type="Proteomes" id="UP000091857"/>
    </source>
</evidence>
<gene>
    <name evidence="1" type="ORF">MANES_01G254900v8</name>
</gene>
<accession>A0ACB7IG95</accession>
<proteinExistence type="predicted"/>
<comment type="caution">
    <text evidence="1">The sequence shown here is derived from an EMBL/GenBank/DDBJ whole genome shotgun (WGS) entry which is preliminary data.</text>
</comment>
<protein>
    <submittedName>
        <fullName evidence="1">Uncharacterized protein</fullName>
    </submittedName>
</protein>
<sequence length="265" mass="29502">MMIAPHSVCGSRNAESDARSMQDFHYSPTSSCSEASTVRKRNPLAVAAKSVARSFVACFTPPETTNYKNFDDSEEFKPPSVASYATGSNRDRRRISGRGIYGSPQNSVHGREPGSVKFTMEEIYKATRNFSPSFKIGQGGSGTVYKGRLEDGTVVAIKRAKKSAYDKHLGVEFRSEVQTLAQVEHLSLVKFYGFFQNENERIVVVEYIPNGTLREHLDCLHGNVLQLAVRLDIAIDVAHAVTYLHISPDYSQGHKVIQHSSHRKF</sequence>
<organism evidence="1 2">
    <name type="scientific">Manihot esculenta</name>
    <name type="common">Cassava</name>
    <name type="synonym">Jatropha manihot</name>
    <dbReference type="NCBI Taxonomy" id="3983"/>
    <lineage>
        <taxon>Eukaryota</taxon>
        <taxon>Viridiplantae</taxon>
        <taxon>Streptophyta</taxon>
        <taxon>Embryophyta</taxon>
        <taxon>Tracheophyta</taxon>
        <taxon>Spermatophyta</taxon>
        <taxon>Magnoliopsida</taxon>
        <taxon>eudicotyledons</taxon>
        <taxon>Gunneridae</taxon>
        <taxon>Pentapetalae</taxon>
        <taxon>rosids</taxon>
        <taxon>fabids</taxon>
        <taxon>Malpighiales</taxon>
        <taxon>Euphorbiaceae</taxon>
        <taxon>Crotonoideae</taxon>
        <taxon>Manihoteae</taxon>
        <taxon>Manihot</taxon>
    </lineage>
</organism>
<keyword evidence="2" id="KW-1185">Reference proteome</keyword>
<evidence type="ECO:0000313" key="1">
    <source>
        <dbReference type="EMBL" id="KAG8663775.1"/>
    </source>
</evidence>
<reference evidence="2" key="1">
    <citation type="journal article" date="2016" name="Nat. Biotechnol.">
        <title>Sequencing wild and cultivated cassava and related species reveals extensive interspecific hybridization and genetic diversity.</title>
        <authorList>
            <person name="Bredeson J.V."/>
            <person name="Lyons J.B."/>
            <person name="Prochnik S.E."/>
            <person name="Wu G.A."/>
            <person name="Ha C.M."/>
            <person name="Edsinger-Gonzales E."/>
            <person name="Grimwood J."/>
            <person name="Schmutz J."/>
            <person name="Rabbi I.Y."/>
            <person name="Egesi C."/>
            <person name="Nauluvula P."/>
            <person name="Lebot V."/>
            <person name="Ndunguru J."/>
            <person name="Mkamilo G."/>
            <person name="Bart R.S."/>
            <person name="Setter T.L."/>
            <person name="Gleadow R.M."/>
            <person name="Kulakow P."/>
            <person name="Ferguson M.E."/>
            <person name="Rounsley S."/>
            <person name="Rokhsar D.S."/>
        </authorList>
    </citation>
    <scope>NUCLEOTIDE SEQUENCE [LARGE SCALE GENOMIC DNA]</scope>
    <source>
        <strain evidence="2">cv. AM560-2</strain>
    </source>
</reference>